<dbReference type="AlphaFoldDB" id="A0AA95HI24"/>
<dbReference type="EMBL" id="CP124756">
    <property type="protein sequence ID" value="WGZ94916.1"/>
    <property type="molecule type" value="Genomic_DNA"/>
</dbReference>
<dbReference type="InterPro" id="IPR011660">
    <property type="entry name" value="VapB-like"/>
</dbReference>
<dbReference type="Proteomes" id="UP001301326">
    <property type="component" value="Chromosome"/>
</dbReference>
<reference evidence="1" key="1">
    <citation type="journal article" date="2023" name="Int. J. Mol. Sci.">
        <title>Metagenomics Revealed a New Genus 'Candidatus Thiocaldithrix dubininis' gen. nov., sp. nov. and a New Species 'Candidatus Thiothrix putei' sp. nov. in the Family Thiotrichaceae, Some Members of Which Have Traits of Both Na+- and H+-Motive Energetics.</title>
        <authorList>
            <person name="Ravin N.V."/>
            <person name="Muntyan M.S."/>
            <person name="Smolyakov D.D."/>
            <person name="Rudenko T.S."/>
            <person name="Beletsky A.V."/>
            <person name="Mardanov A.V."/>
            <person name="Grabovich M.Y."/>
        </authorList>
    </citation>
    <scope>NUCLEOTIDE SEQUENCE</scope>
    <source>
        <strain evidence="1">GKL-02</strain>
    </source>
</reference>
<name>A0AA95HI24_9GAMM</name>
<evidence type="ECO:0000313" key="1">
    <source>
        <dbReference type="EMBL" id="WGZ94916.1"/>
    </source>
</evidence>
<dbReference type="KEGG" id="tput:QJT81_02715"/>
<protein>
    <submittedName>
        <fullName evidence="1">Uncharacterized protein</fullName>
    </submittedName>
</protein>
<gene>
    <name evidence="1" type="ORF">QJT81_02715</name>
</gene>
<sequence>MLKIEQLSLSDFASRSIMYAVEFESFIKGNTLEIPAHLLQRISKNRQVKVIMLMPEKTETAQAPSQSALKERLLTIAKRCAALPLLDRRTPDEILGYDEYGMPSA</sequence>
<accession>A0AA95HI24</accession>
<dbReference type="Pfam" id="PF07704">
    <property type="entry name" value="PSK_trans_fac"/>
    <property type="match status" value="1"/>
</dbReference>
<reference evidence="1" key="2">
    <citation type="submission" date="2023-04" db="EMBL/GenBank/DDBJ databases">
        <authorList>
            <person name="Beletskiy A.V."/>
            <person name="Mardanov A.V."/>
            <person name="Ravin N.V."/>
        </authorList>
    </citation>
    <scope>NUCLEOTIDE SEQUENCE</scope>
    <source>
        <strain evidence="1">GKL-02</strain>
    </source>
</reference>
<organism evidence="1">
    <name type="scientific">Candidatus Thiothrix putei</name>
    <dbReference type="NCBI Taxonomy" id="3080811"/>
    <lineage>
        <taxon>Bacteria</taxon>
        <taxon>Pseudomonadati</taxon>
        <taxon>Pseudomonadota</taxon>
        <taxon>Gammaproteobacteria</taxon>
        <taxon>Thiotrichales</taxon>
        <taxon>Thiotrichaceae</taxon>
        <taxon>Thiothrix</taxon>
    </lineage>
</organism>
<proteinExistence type="predicted"/>